<dbReference type="PANTHER" id="PTHR20961">
    <property type="entry name" value="GLYCOSYLTRANSFERASE"/>
    <property type="match status" value="1"/>
</dbReference>
<reference evidence="8" key="1">
    <citation type="journal article" date="2018" name="DNA Res.">
        <title>Multiple hybrid de novo genome assembly of finger millet, an orphan allotetraploid crop.</title>
        <authorList>
            <person name="Hatakeyama M."/>
            <person name="Aluri S."/>
            <person name="Balachadran M.T."/>
            <person name="Sivarajan S.R."/>
            <person name="Patrignani A."/>
            <person name="Gruter S."/>
            <person name="Poveda L."/>
            <person name="Shimizu-Inatsugi R."/>
            <person name="Baeten J."/>
            <person name="Francoijs K.J."/>
            <person name="Nataraja K.N."/>
            <person name="Reddy Y.A.N."/>
            <person name="Phadnis S."/>
            <person name="Ravikumar R.L."/>
            <person name="Schlapbach R."/>
            <person name="Sreeman S.M."/>
            <person name="Shimizu K.K."/>
        </authorList>
    </citation>
    <scope>NUCLEOTIDE SEQUENCE</scope>
</reference>
<dbReference type="GO" id="GO:0016763">
    <property type="term" value="F:pentosyltransferase activity"/>
    <property type="evidence" value="ECO:0007669"/>
    <property type="project" value="UniProtKB-ARBA"/>
</dbReference>
<proteinExistence type="predicted"/>
<keyword evidence="3" id="KW-0328">Glycosyltransferase</keyword>
<sequence>MSSSEVKTGRVQKSSAQRHLNAGIFVGVVLVFLTYLLMSQQFAFGAPYENGTVVCSWEGRLSESCEISGDIRVNGTSRSAFLVPTSQSEHREWQIRPYSRKNVDAIKKVTITQLPDDRSAAPACTTATYAVPAVLFALGGLTGNIFHDYADVLVPLFVASRRYAGEVQFLVANLGDRPAWPGKYITLLRVLSKYDVVDLDAADAHVMRCFRRLTVGLHIHKEFTVVPEMAAADEGRRRRRLAMADFTRFQREAYGLPRVDVAPREPGKRQPRLMLLRRSHYRRFVNEEEIVRAAAAAAGFEAEAVELNGDEMPVAEQARRVNSFDVLVAVHGAGLTTEVFLPPGGVVIQVVPFGKTEFIARVEYGEPAVDMGLKYIYYNIGLEESTLLEMFGPDHPAIRDPDSIHRKGWLTVYEYYLRKQDIRINITRFAPALAQAMDHLRRQH</sequence>
<dbReference type="GO" id="GO:0000139">
    <property type="term" value="C:Golgi membrane"/>
    <property type="evidence" value="ECO:0007669"/>
    <property type="project" value="UniProtKB-SubCell"/>
</dbReference>
<dbReference type="Pfam" id="PF04577">
    <property type="entry name" value="Glyco_transf_61"/>
    <property type="match status" value="1"/>
</dbReference>
<dbReference type="AlphaFoldDB" id="A0AAV5FSE3"/>
<gene>
    <name evidence="8" type="primary">gb26634</name>
    <name evidence="8" type="ORF">PR202_gb26634</name>
</gene>
<evidence type="ECO:0000313" key="8">
    <source>
        <dbReference type="EMBL" id="GJN37655.1"/>
    </source>
</evidence>
<dbReference type="InterPro" id="IPR049625">
    <property type="entry name" value="Glyco_transf_61_cat"/>
</dbReference>
<name>A0AAV5FSE3_ELECO</name>
<dbReference type="Proteomes" id="UP001054889">
    <property type="component" value="Unassembled WGS sequence"/>
</dbReference>
<comment type="pathway">
    <text evidence="2">Glycan metabolism.</text>
</comment>
<evidence type="ECO:0000256" key="5">
    <source>
        <dbReference type="ARBA" id="ARBA00023180"/>
    </source>
</evidence>
<dbReference type="EMBL" id="BQKI01000095">
    <property type="protein sequence ID" value="GJN37655.1"/>
    <property type="molecule type" value="Genomic_DNA"/>
</dbReference>
<evidence type="ECO:0000256" key="2">
    <source>
        <dbReference type="ARBA" id="ARBA00004881"/>
    </source>
</evidence>
<dbReference type="PANTHER" id="PTHR20961:SF83">
    <property type="entry name" value="GLYCOSYLTRANSFERASE FAMILY 61 PROTEIN"/>
    <property type="match status" value="1"/>
</dbReference>
<feature type="domain" description="Glycosyltransferase 61 catalytic" evidence="7">
    <location>
        <begin position="261"/>
        <end position="348"/>
    </location>
</feature>
<comment type="caution">
    <text evidence="8">The sequence shown here is derived from an EMBL/GenBank/DDBJ whole genome shotgun (WGS) entry which is preliminary data.</text>
</comment>
<protein>
    <recommendedName>
        <fullName evidence="7">Glycosyltransferase 61 catalytic domain-containing protein</fullName>
    </recommendedName>
</protein>
<comment type="subcellular location">
    <subcellularLocation>
        <location evidence="1">Golgi apparatus membrane</location>
        <topology evidence="1">Single-pass type II membrane protein</topology>
    </subcellularLocation>
</comment>
<keyword evidence="5" id="KW-0325">Glycoprotein</keyword>
<feature type="transmembrane region" description="Helical" evidence="6">
    <location>
        <begin position="20"/>
        <end position="38"/>
    </location>
</feature>
<reference evidence="8" key="2">
    <citation type="submission" date="2021-12" db="EMBL/GenBank/DDBJ databases">
        <title>Resequencing data analysis of finger millet.</title>
        <authorList>
            <person name="Hatakeyama M."/>
            <person name="Aluri S."/>
            <person name="Balachadran M.T."/>
            <person name="Sivarajan S.R."/>
            <person name="Poveda L."/>
            <person name="Shimizu-Inatsugi R."/>
            <person name="Schlapbach R."/>
            <person name="Sreeman S.M."/>
            <person name="Shimizu K.K."/>
        </authorList>
    </citation>
    <scope>NUCLEOTIDE SEQUENCE</scope>
</reference>
<keyword evidence="9" id="KW-1185">Reference proteome</keyword>
<accession>A0AAV5FSE3</accession>
<evidence type="ECO:0000256" key="6">
    <source>
        <dbReference type="SAM" id="Phobius"/>
    </source>
</evidence>
<evidence type="ECO:0000259" key="7">
    <source>
        <dbReference type="Pfam" id="PF04577"/>
    </source>
</evidence>
<evidence type="ECO:0000256" key="3">
    <source>
        <dbReference type="ARBA" id="ARBA00022676"/>
    </source>
</evidence>
<dbReference type="InterPro" id="IPR007657">
    <property type="entry name" value="Glycosyltransferase_61"/>
</dbReference>
<evidence type="ECO:0000313" key="9">
    <source>
        <dbReference type="Proteomes" id="UP001054889"/>
    </source>
</evidence>
<evidence type="ECO:0000256" key="1">
    <source>
        <dbReference type="ARBA" id="ARBA00004323"/>
    </source>
</evidence>
<evidence type="ECO:0000256" key="4">
    <source>
        <dbReference type="ARBA" id="ARBA00022679"/>
    </source>
</evidence>
<keyword evidence="4" id="KW-0808">Transferase</keyword>
<keyword evidence="6" id="KW-0472">Membrane</keyword>
<keyword evidence="6" id="KW-0812">Transmembrane</keyword>
<organism evidence="8 9">
    <name type="scientific">Eleusine coracana subsp. coracana</name>
    <dbReference type="NCBI Taxonomy" id="191504"/>
    <lineage>
        <taxon>Eukaryota</taxon>
        <taxon>Viridiplantae</taxon>
        <taxon>Streptophyta</taxon>
        <taxon>Embryophyta</taxon>
        <taxon>Tracheophyta</taxon>
        <taxon>Spermatophyta</taxon>
        <taxon>Magnoliopsida</taxon>
        <taxon>Liliopsida</taxon>
        <taxon>Poales</taxon>
        <taxon>Poaceae</taxon>
        <taxon>PACMAD clade</taxon>
        <taxon>Chloridoideae</taxon>
        <taxon>Cynodonteae</taxon>
        <taxon>Eleusininae</taxon>
        <taxon>Eleusine</taxon>
    </lineage>
</organism>
<keyword evidence="6" id="KW-1133">Transmembrane helix</keyword>